<organism evidence="2 3">
    <name type="scientific">Myotis myotis</name>
    <name type="common">Greater mouse-eared bat</name>
    <name type="synonym">Vespertilio myotis</name>
    <dbReference type="NCBI Taxonomy" id="51298"/>
    <lineage>
        <taxon>Eukaryota</taxon>
        <taxon>Metazoa</taxon>
        <taxon>Chordata</taxon>
        <taxon>Craniata</taxon>
        <taxon>Vertebrata</taxon>
        <taxon>Euteleostomi</taxon>
        <taxon>Mammalia</taxon>
        <taxon>Eutheria</taxon>
        <taxon>Laurasiatheria</taxon>
        <taxon>Chiroptera</taxon>
        <taxon>Yangochiroptera</taxon>
        <taxon>Vespertilionidae</taxon>
        <taxon>Myotis</taxon>
    </lineage>
</organism>
<feature type="region of interest" description="Disordered" evidence="1">
    <location>
        <begin position="231"/>
        <end position="383"/>
    </location>
</feature>
<evidence type="ECO:0000313" key="2">
    <source>
        <dbReference type="EMBL" id="KAF6303938.1"/>
    </source>
</evidence>
<feature type="region of interest" description="Disordered" evidence="1">
    <location>
        <begin position="428"/>
        <end position="579"/>
    </location>
</feature>
<evidence type="ECO:0000256" key="1">
    <source>
        <dbReference type="SAM" id="MobiDB-lite"/>
    </source>
</evidence>
<feature type="compositionally biased region" description="Low complexity" evidence="1">
    <location>
        <begin position="108"/>
        <end position="130"/>
    </location>
</feature>
<feature type="region of interest" description="Disordered" evidence="1">
    <location>
        <begin position="1"/>
        <end position="213"/>
    </location>
</feature>
<feature type="compositionally biased region" description="Basic and acidic residues" evidence="1">
    <location>
        <begin position="542"/>
        <end position="555"/>
    </location>
</feature>
<evidence type="ECO:0000313" key="3">
    <source>
        <dbReference type="Proteomes" id="UP000527355"/>
    </source>
</evidence>
<dbReference type="Proteomes" id="UP000527355">
    <property type="component" value="Unassembled WGS sequence"/>
</dbReference>
<feature type="compositionally biased region" description="Basic and acidic residues" evidence="1">
    <location>
        <begin position="247"/>
        <end position="259"/>
    </location>
</feature>
<proteinExistence type="predicted"/>
<reference evidence="2 3" key="1">
    <citation type="journal article" date="2020" name="Nature">
        <title>Six reference-quality genomes reveal evolution of bat adaptations.</title>
        <authorList>
            <person name="Jebb D."/>
            <person name="Huang Z."/>
            <person name="Pippel M."/>
            <person name="Hughes G.M."/>
            <person name="Lavrichenko K."/>
            <person name="Devanna P."/>
            <person name="Winkler S."/>
            <person name="Jermiin L.S."/>
            <person name="Skirmuntt E.C."/>
            <person name="Katzourakis A."/>
            <person name="Burkitt-Gray L."/>
            <person name="Ray D.A."/>
            <person name="Sullivan K.A.M."/>
            <person name="Roscito J.G."/>
            <person name="Kirilenko B.M."/>
            <person name="Davalos L.M."/>
            <person name="Corthals A.P."/>
            <person name="Power M.L."/>
            <person name="Jones G."/>
            <person name="Ransome R.D."/>
            <person name="Dechmann D.K.N."/>
            <person name="Locatelli A.G."/>
            <person name="Puechmaille S.J."/>
            <person name="Fedrigo O."/>
            <person name="Jarvis E.D."/>
            <person name="Hiller M."/>
            <person name="Vernes S.C."/>
            <person name="Myers E.W."/>
            <person name="Teeling E.C."/>
        </authorList>
    </citation>
    <scope>NUCLEOTIDE SEQUENCE [LARGE SCALE GENOMIC DNA]</scope>
    <source>
        <strain evidence="2">MMyoMyo1</strain>
        <tissue evidence="2">Flight muscle</tissue>
    </source>
</reference>
<feature type="compositionally biased region" description="Basic and acidic residues" evidence="1">
    <location>
        <begin position="491"/>
        <end position="515"/>
    </location>
</feature>
<name>A0A7J7TTK9_MYOMY</name>
<sequence length="622" mass="65652">MPFDQQRGITGGGSPARPWPQRTPPATPPPCSLAEPAPAPSSPRAAPSSPGASRLPTLEPEPAEAAPAGEPPSLPGPGQGESQRQGNSRRPGLACQRPPSTGPPPRAPGGSSLEPAGPLLSPSPALPSGARRPTRSPATRHPGPPGGSSVVPSGTAGHRPRPAGTEPPVHGQALATRTRGRRNQDGATARTSRHPPSLSPGGRSERRVCSNRQSWSLGRDCGALRELVKRMPSAMRDTRKVPGPRPLSERRNHGREKIRALLTHLVRPHPGPWRRASLTTHHHAQRSSWRPWPERPNPPTSARPSRPIGTPCAAGTDRAACQQPRDPLSKTGLACRRQLRRPGPPGGGPLHCGRGHVCTTAAASGPEPASKSHRTERALGRARQTQLCPSVPWRGLPAPLGVGCPLRKVVAGRPSLHSPLILNGLEEGHPPVSGGQAAGGQVQPGAGAWPSCQARWKGPTAPRESPTCALSQTDCAFPPMNRGTPRAKPPGGREAEPTSGREGRRACRELRRDRPPPPPPPHKTHPLRSGRKVLRGLSEACTGRRPEAWPPRNRDSGVISTAGTSPGAGTFPILPPPRRHSGGKFQRVVPLLVPASEARCVWGPSQTSLLRLRCTDEPTPKL</sequence>
<gene>
    <name evidence="2" type="ORF">mMyoMyo1_008921</name>
</gene>
<feature type="compositionally biased region" description="Low complexity" evidence="1">
    <location>
        <begin position="430"/>
        <end position="448"/>
    </location>
</feature>
<dbReference type="EMBL" id="JABWUV010000015">
    <property type="protein sequence ID" value="KAF6303938.1"/>
    <property type="molecule type" value="Genomic_DNA"/>
</dbReference>
<comment type="caution">
    <text evidence="2">The sequence shown here is derived from an EMBL/GenBank/DDBJ whole genome shotgun (WGS) entry which is preliminary data.</text>
</comment>
<feature type="compositionally biased region" description="Basic residues" evidence="1">
    <location>
        <begin position="522"/>
        <end position="534"/>
    </location>
</feature>
<accession>A0A7J7TTK9</accession>
<keyword evidence="3" id="KW-1185">Reference proteome</keyword>
<protein>
    <submittedName>
        <fullName evidence="2">Uncharacterized protein</fullName>
    </submittedName>
</protein>
<feature type="compositionally biased region" description="Pro residues" evidence="1">
    <location>
        <begin position="17"/>
        <end position="41"/>
    </location>
</feature>
<dbReference type="AlphaFoldDB" id="A0A7J7TTK9"/>
<feature type="compositionally biased region" description="Low complexity" evidence="1">
    <location>
        <begin position="42"/>
        <end position="68"/>
    </location>
</feature>